<proteinExistence type="predicted"/>
<dbReference type="GO" id="GO:0016020">
    <property type="term" value="C:membrane"/>
    <property type="evidence" value="ECO:0007669"/>
    <property type="project" value="UniProtKB-SubCell"/>
</dbReference>
<dbReference type="Pfam" id="PF07963">
    <property type="entry name" value="N_methyl"/>
    <property type="match status" value="1"/>
</dbReference>
<evidence type="ECO:0000256" key="6">
    <source>
        <dbReference type="SAM" id="Phobius"/>
    </source>
</evidence>
<dbReference type="InterPro" id="IPR045584">
    <property type="entry name" value="Pilin-like"/>
</dbReference>
<accession>A0A1F6UUN0</accession>
<keyword evidence="5 6" id="KW-0472">Membrane</keyword>
<evidence type="ECO:0000256" key="4">
    <source>
        <dbReference type="ARBA" id="ARBA00022989"/>
    </source>
</evidence>
<dbReference type="PANTHER" id="PTHR30093:SF44">
    <property type="entry name" value="TYPE II SECRETION SYSTEM CORE PROTEIN G"/>
    <property type="match status" value="1"/>
</dbReference>
<reference evidence="7 8" key="1">
    <citation type="journal article" date="2016" name="Nat. Commun.">
        <title>Thousands of microbial genomes shed light on interconnected biogeochemical processes in an aquifer system.</title>
        <authorList>
            <person name="Anantharaman K."/>
            <person name="Brown C.T."/>
            <person name="Hug L.A."/>
            <person name="Sharon I."/>
            <person name="Castelle C.J."/>
            <person name="Probst A.J."/>
            <person name="Thomas B.C."/>
            <person name="Singh A."/>
            <person name="Wilkins M.J."/>
            <person name="Karaoz U."/>
            <person name="Brodie E.L."/>
            <person name="Williams K.H."/>
            <person name="Hubbard S.S."/>
            <person name="Banfield J.F."/>
        </authorList>
    </citation>
    <scope>NUCLEOTIDE SEQUENCE [LARGE SCALE GENOMIC DNA]</scope>
</reference>
<dbReference type="PROSITE" id="PS00409">
    <property type="entry name" value="PROKAR_NTER_METHYL"/>
    <property type="match status" value="1"/>
</dbReference>
<dbReference type="PRINTS" id="PR00813">
    <property type="entry name" value="BCTERIALGSPG"/>
</dbReference>
<keyword evidence="3 6" id="KW-0812">Transmembrane</keyword>
<keyword evidence="2" id="KW-0488">Methylation</keyword>
<keyword evidence="4 6" id="KW-1133">Transmembrane helix</keyword>
<dbReference type="EMBL" id="MFTI01000006">
    <property type="protein sequence ID" value="OGI61100.1"/>
    <property type="molecule type" value="Genomic_DNA"/>
</dbReference>
<dbReference type="STRING" id="1801732.A2814_02070"/>
<name>A0A1F6UUN0_9BACT</name>
<evidence type="ECO:0000256" key="5">
    <source>
        <dbReference type="ARBA" id="ARBA00023136"/>
    </source>
</evidence>
<feature type="transmembrane region" description="Helical" evidence="6">
    <location>
        <begin position="12"/>
        <end position="33"/>
    </location>
</feature>
<evidence type="ECO:0000256" key="3">
    <source>
        <dbReference type="ARBA" id="ARBA00022692"/>
    </source>
</evidence>
<evidence type="ECO:0000256" key="1">
    <source>
        <dbReference type="ARBA" id="ARBA00004167"/>
    </source>
</evidence>
<dbReference type="Proteomes" id="UP000177869">
    <property type="component" value="Unassembled WGS sequence"/>
</dbReference>
<evidence type="ECO:0008006" key="9">
    <source>
        <dbReference type="Google" id="ProtNLM"/>
    </source>
</evidence>
<organism evidence="7 8">
    <name type="scientific">Candidatus Nomurabacteria bacterium RIFCSPHIGHO2_01_FULL_38_19</name>
    <dbReference type="NCBI Taxonomy" id="1801732"/>
    <lineage>
        <taxon>Bacteria</taxon>
        <taxon>Candidatus Nomuraibacteriota</taxon>
    </lineage>
</organism>
<dbReference type="AlphaFoldDB" id="A0A1F6UUN0"/>
<dbReference type="GO" id="GO:0015627">
    <property type="term" value="C:type II protein secretion system complex"/>
    <property type="evidence" value="ECO:0007669"/>
    <property type="project" value="InterPro"/>
</dbReference>
<sequence>MKIVKKEKGFTLIELLIVVAIIGILASVVLALLTTAKKKGEDSGIRTQMTSLRSEAELYAIANGNSYNNLFTGNNTWASINTNIQNILTYINKQTAVHTAGSSTNQWAVQAQLKEDPTNYVCVDYTATMKIGTVVLNAGDTVCP</sequence>
<dbReference type="InterPro" id="IPR012902">
    <property type="entry name" value="N_methyl_site"/>
</dbReference>
<dbReference type="SUPFAM" id="SSF54523">
    <property type="entry name" value="Pili subunits"/>
    <property type="match status" value="1"/>
</dbReference>
<comment type="caution">
    <text evidence="7">The sequence shown here is derived from an EMBL/GenBank/DDBJ whole genome shotgun (WGS) entry which is preliminary data.</text>
</comment>
<dbReference type="GO" id="GO:0015628">
    <property type="term" value="P:protein secretion by the type II secretion system"/>
    <property type="evidence" value="ECO:0007669"/>
    <property type="project" value="InterPro"/>
</dbReference>
<evidence type="ECO:0000256" key="2">
    <source>
        <dbReference type="ARBA" id="ARBA00022481"/>
    </source>
</evidence>
<dbReference type="Gene3D" id="3.30.700.10">
    <property type="entry name" value="Glycoprotein, Type 4 Pilin"/>
    <property type="match status" value="1"/>
</dbReference>
<evidence type="ECO:0000313" key="7">
    <source>
        <dbReference type="EMBL" id="OGI61100.1"/>
    </source>
</evidence>
<dbReference type="PANTHER" id="PTHR30093">
    <property type="entry name" value="GENERAL SECRETION PATHWAY PROTEIN G"/>
    <property type="match status" value="1"/>
</dbReference>
<gene>
    <name evidence="7" type="ORF">A2814_02070</name>
</gene>
<dbReference type="NCBIfam" id="TIGR02532">
    <property type="entry name" value="IV_pilin_GFxxxE"/>
    <property type="match status" value="1"/>
</dbReference>
<comment type="subcellular location">
    <subcellularLocation>
        <location evidence="1">Membrane</location>
        <topology evidence="1">Single-pass membrane protein</topology>
    </subcellularLocation>
</comment>
<evidence type="ECO:0000313" key="8">
    <source>
        <dbReference type="Proteomes" id="UP000177869"/>
    </source>
</evidence>
<protein>
    <recommendedName>
        <fullName evidence="9">Type II secretion system protein GspG C-terminal domain-containing protein</fullName>
    </recommendedName>
</protein>
<dbReference type="InterPro" id="IPR000983">
    <property type="entry name" value="Bac_GSPG_pilin"/>
</dbReference>